<evidence type="ECO:0000313" key="3">
    <source>
        <dbReference type="Proteomes" id="UP000253975"/>
    </source>
</evidence>
<sequence>MDGSAQLPPPAPVGITELKNNFASIAKRVHDTSMPCTVLKQGRAYVAIVPVDPGYRAKGKYACNQYTRVLRRLFTFCRNAHDQKTTFVLRRRNEDYVAIAPLDPPDTGD</sequence>
<reference evidence="2 3" key="1">
    <citation type="journal article" date="2018" name="Elife">
        <title>Discovery and characterization of a prevalent human gut bacterial enzyme sufficient for the inactivation of a family of plant toxins.</title>
        <authorList>
            <person name="Koppel N."/>
            <person name="Bisanz J.E."/>
            <person name="Pandelia M.E."/>
            <person name="Turnbaugh P.J."/>
            <person name="Balskus E.P."/>
        </authorList>
    </citation>
    <scope>NUCLEOTIDE SEQUENCE [LARGE SCALE GENOMIC DNA]</scope>
    <source>
        <strain evidence="2 3">OB21 GAM31</strain>
    </source>
</reference>
<accession>A0A369LPB8</accession>
<comment type="similarity">
    <text evidence="1">Belongs to the phD/YefM antitoxin family.</text>
</comment>
<protein>
    <submittedName>
        <fullName evidence="2">Type II toxin-antitoxin system Phd/YefM family antitoxin</fullName>
    </submittedName>
</protein>
<dbReference type="RefSeq" id="WP_015540159.1">
    <property type="nucleotide sequence ID" value="NZ_PPTO01000001.1"/>
</dbReference>
<organism evidence="2 3">
    <name type="scientific">Slackia isoflavoniconvertens</name>
    <dbReference type="NCBI Taxonomy" id="572010"/>
    <lineage>
        <taxon>Bacteria</taxon>
        <taxon>Bacillati</taxon>
        <taxon>Actinomycetota</taxon>
        <taxon>Coriobacteriia</taxon>
        <taxon>Eggerthellales</taxon>
        <taxon>Eggerthellaceae</taxon>
        <taxon>Slackia</taxon>
    </lineage>
</organism>
<gene>
    <name evidence="2" type="ORF">C1881_00295</name>
</gene>
<dbReference type="SUPFAM" id="SSF143120">
    <property type="entry name" value="YefM-like"/>
    <property type="match status" value="1"/>
</dbReference>
<dbReference type="Proteomes" id="UP000253975">
    <property type="component" value="Unassembled WGS sequence"/>
</dbReference>
<dbReference type="AlphaFoldDB" id="A0A369LPB8"/>
<dbReference type="InterPro" id="IPR036165">
    <property type="entry name" value="YefM-like_sf"/>
</dbReference>
<proteinExistence type="inferred from homology"/>
<name>A0A369LPB8_9ACTN</name>
<dbReference type="EMBL" id="PPTO01000001">
    <property type="protein sequence ID" value="RDB61004.1"/>
    <property type="molecule type" value="Genomic_DNA"/>
</dbReference>
<evidence type="ECO:0000256" key="1">
    <source>
        <dbReference type="ARBA" id="ARBA00009981"/>
    </source>
</evidence>
<comment type="caution">
    <text evidence="2">The sequence shown here is derived from an EMBL/GenBank/DDBJ whole genome shotgun (WGS) entry which is preliminary data.</text>
</comment>
<evidence type="ECO:0000313" key="2">
    <source>
        <dbReference type="EMBL" id="RDB61004.1"/>
    </source>
</evidence>